<evidence type="ECO:0000313" key="2">
    <source>
        <dbReference type="Proteomes" id="UP000294650"/>
    </source>
</evidence>
<gene>
    <name evidence="1" type="ORF">EDD68_13317</name>
</gene>
<dbReference type="Proteomes" id="UP000294650">
    <property type="component" value="Unassembled WGS sequence"/>
</dbReference>
<dbReference type="OrthoDB" id="2417337at2"/>
<name>A0A4R3MSN5_9BACI</name>
<evidence type="ECO:0000313" key="1">
    <source>
        <dbReference type="EMBL" id="TCT16700.1"/>
    </source>
</evidence>
<sequence>MKSLQTEYEISPATLAIIPDRNDFGVSGSLVIEKQNDFFVPVTPKKLIDQACKFFGSSLKGRLEGTKDICGYTHKPPIAIDPYSGMYFFPTTSPQNPECSWIAHSYIDRVKPSPENQSFVYFVNGKHVAFPVSYGSMINQIQRTAQLRYKLTERLQYRLQPESAKVAEPYA</sequence>
<dbReference type="GO" id="GO:0030420">
    <property type="term" value="P:establishment of competence for transformation"/>
    <property type="evidence" value="ECO:0007669"/>
    <property type="project" value="InterPro"/>
</dbReference>
<keyword evidence="2" id="KW-1185">Reference proteome</keyword>
<dbReference type="AlphaFoldDB" id="A0A4R3MSN5"/>
<protein>
    <submittedName>
        <fullName evidence="1">Competence protein ComK</fullName>
    </submittedName>
</protein>
<proteinExistence type="predicted"/>
<dbReference type="Pfam" id="PF06338">
    <property type="entry name" value="ComK"/>
    <property type="match status" value="1"/>
</dbReference>
<dbReference type="EMBL" id="SMAN01000033">
    <property type="protein sequence ID" value="TCT16700.1"/>
    <property type="molecule type" value="Genomic_DNA"/>
</dbReference>
<dbReference type="PIRSF" id="PIRSF011560">
    <property type="entry name" value="ComK"/>
    <property type="match status" value="1"/>
</dbReference>
<comment type="caution">
    <text evidence="1">The sequence shown here is derived from an EMBL/GenBank/DDBJ whole genome shotgun (WGS) entry which is preliminary data.</text>
</comment>
<reference evidence="1 2" key="1">
    <citation type="submission" date="2019-03" db="EMBL/GenBank/DDBJ databases">
        <title>Genomic Encyclopedia of Type Strains, Phase IV (KMG-IV): sequencing the most valuable type-strain genomes for metagenomic binning, comparative biology and taxonomic classification.</title>
        <authorList>
            <person name="Goeker M."/>
        </authorList>
    </citation>
    <scope>NUCLEOTIDE SEQUENCE [LARGE SCALE GENOMIC DNA]</scope>
    <source>
        <strain evidence="1 2">DSM 25894</strain>
    </source>
</reference>
<organism evidence="1 2">
    <name type="scientific">Melghiribacillus thermohalophilus</name>
    <dbReference type="NCBI Taxonomy" id="1324956"/>
    <lineage>
        <taxon>Bacteria</taxon>
        <taxon>Bacillati</taxon>
        <taxon>Bacillota</taxon>
        <taxon>Bacilli</taxon>
        <taxon>Bacillales</taxon>
        <taxon>Bacillaceae</taxon>
        <taxon>Melghiribacillus</taxon>
    </lineage>
</organism>
<dbReference type="RefSeq" id="WP_132373167.1">
    <property type="nucleotide sequence ID" value="NZ_SMAN01000033.1"/>
</dbReference>
<dbReference type="InterPro" id="IPR010461">
    <property type="entry name" value="ComK"/>
</dbReference>
<accession>A0A4R3MSN5</accession>